<dbReference type="STRING" id="1436961.SAMN05421739_101374"/>
<evidence type="ECO:0000313" key="1">
    <source>
        <dbReference type="EMBL" id="SFF91857.1"/>
    </source>
</evidence>
<dbReference type="Proteomes" id="UP000198724">
    <property type="component" value="Unassembled WGS sequence"/>
</dbReference>
<dbReference type="RefSeq" id="WP_092098445.1">
    <property type="nucleotide sequence ID" value="NZ_FOOT01000001.1"/>
</dbReference>
<accession>A0A1I2MQU9</accession>
<keyword evidence="1" id="KW-0436">Ligase</keyword>
<dbReference type="InterPro" id="IPR050580">
    <property type="entry name" value="2H_phosphoesterase_YjcG-like"/>
</dbReference>
<name>A0A1I2MQU9_9BACT</name>
<organism evidence="1 2">
    <name type="scientific">Pontibacter chinhatensis</name>
    <dbReference type="NCBI Taxonomy" id="1436961"/>
    <lineage>
        <taxon>Bacteria</taxon>
        <taxon>Pseudomonadati</taxon>
        <taxon>Bacteroidota</taxon>
        <taxon>Cytophagia</taxon>
        <taxon>Cytophagales</taxon>
        <taxon>Hymenobacteraceae</taxon>
        <taxon>Pontibacter</taxon>
    </lineage>
</organism>
<gene>
    <name evidence="1" type="ORF">SAMN05421739_101374</name>
</gene>
<dbReference type="Pfam" id="PF13563">
    <property type="entry name" value="2_5_RNA_ligase2"/>
    <property type="match status" value="1"/>
</dbReference>
<evidence type="ECO:0000313" key="2">
    <source>
        <dbReference type="Proteomes" id="UP000198724"/>
    </source>
</evidence>
<protein>
    <submittedName>
        <fullName evidence="1">2'-5' RNA ligase</fullName>
    </submittedName>
</protein>
<dbReference type="OrthoDB" id="463286at2"/>
<sequence>MIAIASLLDRQASERVSELTELLEKKFGLSGVKATPYPHLTLLTAEVADMEELKQYLEATCFEAQNFTVRTTGLGIFPGEHPVIYIPVLRTTPLNQLHGRLHRDISEMSTEMGVYYNANMWLPHITLALGDTTPELLGPVLSYLCRYNFNWEITLDNLVILQKCGDYFLKDEEFRFGRPELSFKA</sequence>
<reference evidence="2" key="1">
    <citation type="submission" date="2016-10" db="EMBL/GenBank/DDBJ databases">
        <authorList>
            <person name="Varghese N."/>
            <person name="Submissions S."/>
        </authorList>
    </citation>
    <scope>NUCLEOTIDE SEQUENCE [LARGE SCALE GENOMIC DNA]</scope>
    <source>
        <strain evidence="2">LP51</strain>
    </source>
</reference>
<dbReference type="PANTHER" id="PTHR40037">
    <property type="entry name" value="PHOSPHOESTERASE YJCG-RELATED"/>
    <property type="match status" value="1"/>
</dbReference>
<keyword evidence="2" id="KW-1185">Reference proteome</keyword>
<dbReference type="AlphaFoldDB" id="A0A1I2MQU9"/>
<dbReference type="PANTHER" id="PTHR40037:SF1">
    <property type="entry name" value="PHOSPHOESTERASE SAOUHSC_00951-RELATED"/>
    <property type="match status" value="1"/>
</dbReference>
<proteinExistence type="predicted"/>
<dbReference type="Gene3D" id="3.90.1140.10">
    <property type="entry name" value="Cyclic phosphodiesterase"/>
    <property type="match status" value="1"/>
</dbReference>
<dbReference type="InterPro" id="IPR009097">
    <property type="entry name" value="Cyclic_Pdiesterase"/>
</dbReference>
<dbReference type="EMBL" id="FOOT01000001">
    <property type="protein sequence ID" value="SFF91857.1"/>
    <property type="molecule type" value="Genomic_DNA"/>
</dbReference>
<dbReference type="GO" id="GO:0016874">
    <property type="term" value="F:ligase activity"/>
    <property type="evidence" value="ECO:0007669"/>
    <property type="project" value="UniProtKB-KW"/>
</dbReference>
<dbReference type="SUPFAM" id="SSF55144">
    <property type="entry name" value="LigT-like"/>
    <property type="match status" value="1"/>
</dbReference>